<proteinExistence type="predicted"/>
<name>A0A0E9RVJ2_ANGAN</name>
<sequence length="45" mass="5327">MTDFLNPMSHICNQLLKNCKRKEDQWILLKKMLSTHQSIIANGKR</sequence>
<reference evidence="1" key="2">
    <citation type="journal article" date="2015" name="Fish Shellfish Immunol.">
        <title>Early steps in the European eel (Anguilla anguilla)-Vibrio vulnificus interaction in the gills: Role of the RtxA13 toxin.</title>
        <authorList>
            <person name="Callol A."/>
            <person name="Pajuelo D."/>
            <person name="Ebbesson L."/>
            <person name="Teles M."/>
            <person name="MacKenzie S."/>
            <person name="Amaro C."/>
        </authorList>
    </citation>
    <scope>NUCLEOTIDE SEQUENCE</scope>
</reference>
<reference evidence="1" key="1">
    <citation type="submission" date="2014-11" db="EMBL/GenBank/DDBJ databases">
        <authorList>
            <person name="Amaro Gonzalez C."/>
        </authorList>
    </citation>
    <scope>NUCLEOTIDE SEQUENCE</scope>
</reference>
<dbReference type="AlphaFoldDB" id="A0A0E9RVJ2"/>
<accession>A0A0E9RVJ2</accession>
<organism evidence="1">
    <name type="scientific">Anguilla anguilla</name>
    <name type="common">European freshwater eel</name>
    <name type="synonym">Muraena anguilla</name>
    <dbReference type="NCBI Taxonomy" id="7936"/>
    <lineage>
        <taxon>Eukaryota</taxon>
        <taxon>Metazoa</taxon>
        <taxon>Chordata</taxon>
        <taxon>Craniata</taxon>
        <taxon>Vertebrata</taxon>
        <taxon>Euteleostomi</taxon>
        <taxon>Actinopterygii</taxon>
        <taxon>Neopterygii</taxon>
        <taxon>Teleostei</taxon>
        <taxon>Anguilliformes</taxon>
        <taxon>Anguillidae</taxon>
        <taxon>Anguilla</taxon>
    </lineage>
</organism>
<evidence type="ECO:0000313" key="1">
    <source>
        <dbReference type="EMBL" id="JAH33206.1"/>
    </source>
</evidence>
<dbReference type="EMBL" id="GBXM01075371">
    <property type="protein sequence ID" value="JAH33206.1"/>
    <property type="molecule type" value="Transcribed_RNA"/>
</dbReference>
<protein>
    <submittedName>
        <fullName evidence="1">Uncharacterized protein</fullName>
    </submittedName>
</protein>